<dbReference type="SUPFAM" id="SSF50475">
    <property type="entry name" value="FMN-binding split barrel"/>
    <property type="match status" value="1"/>
</dbReference>
<dbReference type="RefSeq" id="WP_417924310.1">
    <property type="nucleotide sequence ID" value="NZ_JBHSFS010000028.1"/>
</dbReference>
<organism evidence="2 3">
    <name type="scientific">Streptomyces ehimensis</name>
    <dbReference type="NCBI Taxonomy" id="68195"/>
    <lineage>
        <taxon>Bacteria</taxon>
        <taxon>Bacillati</taxon>
        <taxon>Actinomycetota</taxon>
        <taxon>Actinomycetes</taxon>
        <taxon>Kitasatosporales</taxon>
        <taxon>Streptomycetaceae</taxon>
        <taxon>Streptomyces</taxon>
    </lineage>
</organism>
<keyword evidence="2" id="KW-0560">Oxidoreductase</keyword>
<dbReference type="Pfam" id="PF01243">
    <property type="entry name" value="PNPOx_N"/>
    <property type="match status" value="1"/>
</dbReference>
<keyword evidence="3" id="KW-1185">Reference proteome</keyword>
<dbReference type="EC" id="1.-.-.-" evidence="2"/>
<dbReference type="GO" id="GO:0004733">
    <property type="term" value="F:pyridoxamine phosphate oxidase activity"/>
    <property type="evidence" value="ECO:0007669"/>
    <property type="project" value="UniProtKB-EC"/>
</dbReference>
<dbReference type="Gene3D" id="2.30.110.10">
    <property type="entry name" value="Electron Transport, Fmn-binding Protein, Chain A"/>
    <property type="match status" value="1"/>
</dbReference>
<dbReference type="Proteomes" id="UP001595990">
    <property type="component" value="Unassembled WGS sequence"/>
</dbReference>
<comment type="caution">
    <text evidence="2">The sequence shown here is derived from an EMBL/GenBank/DDBJ whole genome shotgun (WGS) entry which is preliminary data.</text>
</comment>
<name>A0ABV9BVH1_9ACTN</name>
<evidence type="ECO:0000313" key="2">
    <source>
        <dbReference type="EMBL" id="MFC4517903.1"/>
    </source>
</evidence>
<dbReference type="EC" id="1.4.3.5" evidence="2"/>
<protein>
    <submittedName>
        <fullName evidence="2">Pyridoxamine 5'-phosphate oxidase family protein</fullName>
        <ecNumber evidence="2">1.-.-.-</ecNumber>
        <ecNumber evidence="2">1.4.3.5</ecNumber>
    </submittedName>
</protein>
<gene>
    <name evidence="2" type="ORF">ACFPEN_34090</name>
</gene>
<evidence type="ECO:0000259" key="1">
    <source>
        <dbReference type="Pfam" id="PF01243"/>
    </source>
</evidence>
<sequence>MIEVPGALGHVSEVLPRYCSVFWQADGMHESPEDLEWLQRLLDDSYAAAGPHLRSIINEERRLHAPGVIAEMGAMRVMALATTTARGEPRVGPVDGLLYRGRLHFGSGASSLRFQHIRARPAVSASVIDGERLQITVHGRAQEVSPAEDQGLASFLKGVYGREAWDSWMSALPWARIDPDRMIAFCNQAAKER</sequence>
<dbReference type="InterPro" id="IPR011576">
    <property type="entry name" value="Pyridox_Oxase_N"/>
</dbReference>
<dbReference type="InterPro" id="IPR012349">
    <property type="entry name" value="Split_barrel_FMN-bd"/>
</dbReference>
<dbReference type="EMBL" id="JBHSFS010000028">
    <property type="protein sequence ID" value="MFC4517903.1"/>
    <property type="molecule type" value="Genomic_DNA"/>
</dbReference>
<reference evidence="3" key="1">
    <citation type="journal article" date="2019" name="Int. J. Syst. Evol. Microbiol.">
        <title>The Global Catalogue of Microorganisms (GCM) 10K type strain sequencing project: providing services to taxonomists for standard genome sequencing and annotation.</title>
        <authorList>
            <consortium name="The Broad Institute Genomics Platform"/>
            <consortium name="The Broad Institute Genome Sequencing Center for Infectious Disease"/>
            <person name="Wu L."/>
            <person name="Ma J."/>
        </authorList>
    </citation>
    <scope>NUCLEOTIDE SEQUENCE [LARGE SCALE GENOMIC DNA]</scope>
    <source>
        <strain evidence="3">CECT 8064</strain>
    </source>
</reference>
<accession>A0ABV9BVH1</accession>
<proteinExistence type="predicted"/>
<evidence type="ECO:0000313" key="3">
    <source>
        <dbReference type="Proteomes" id="UP001595990"/>
    </source>
</evidence>
<feature type="domain" description="Pyridoxamine 5'-phosphate oxidase N-terminal" evidence="1">
    <location>
        <begin position="76"/>
        <end position="152"/>
    </location>
</feature>